<dbReference type="InterPro" id="IPR010730">
    <property type="entry name" value="HET"/>
</dbReference>
<sequence length="588" mass="66603">MFLLDDGVRPRSDLSNSLISVYSGEKGTNVWGNLRLYALEDNPSAMYLLGREIARDPDRESNYRAIQQWLSFCDKNHTCCRALLPPLPARILDVGPPDGSADPALLISQGRSGLYVALSYCWGKGQTVVTTQQNLEDFREGIPISALSQSLQDAIKITRKIGLRYLWIDALCIVQQEHGLEDFLVESSKMGEYYSNAYLTLGAGSAADSQDGFLTLREPPAARPVRLVYSLPADSRSENMSHASSFVYACLSRVSGREFKPLDARAWVLQEQIMSPRMLTYGQEQMRFRCQRRIFCEDGSYQSFKWSPGTIDIYLRISERAEVMARHPNALMAKAEMFDRWNAIVEFYTRRKLTDPYDKLTALAAVAKALHHTVECNYLFGLWEDDLIRGLLWSNFIFTSSISRLLQRCETNRAPSWSWASVEGAVYTKHIHRQRDRYVNSQNHRIKILAYSTTTISFDPIRMRSPFLLRFQGILKPVRSSRTGIAQYKFKNWVPTRLPNPQVPGVLLRSAEDSGGETDTSVESEVVGAGLFDVSEEASASLWCTRLVIKEGLLLAPAAGGVYRRLGVFWVQDVDWFDRGEVEEFAIT</sequence>
<dbReference type="AlphaFoldDB" id="A0A8H7E3E8"/>
<dbReference type="OrthoDB" id="5125733at2759"/>
<protein>
    <recommendedName>
        <fullName evidence="1">Heterokaryon incompatibility domain-containing protein</fullName>
    </recommendedName>
</protein>
<evidence type="ECO:0000313" key="2">
    <source>
        <dbReference type="EMBL" id="KAF7505106.1"/>
    </source>
</evidence>
<dbReference type="PANTHER" id="PTHR33112:SF16">
    <property type="entry name" value="HETEROKARYON INCOMPATIBILITY DOMAIN-CONTAINING PROTEIN"/>
    <property type="match status" value="1"/>
</dbReference>
<reference evidence="2" key="1">
    <citation type="submission" date="2020-02" db="EMBL/GenBank/DDBJ databases">
        <authorList>
            <person name="Palmer J.M."/>
        </authorList>
    </citation>
    <scope>NUCLEOTIDE SEQUENCE</scope>
    <source>
        <strain evidence="2">EPUS1.4</strain>
        <tissue evidence="2">Thallus</tissue>
    </source>
</reference>
<keyword evidence="3" id="KW-1185">Reference proteome</keyword>
<name>A0A8H7E3E8_9EURO</name>
<evidence type="ECO:0000313" key="3">
    <source>
        <dbReference type="Proteomes" id="UP000606974"/>
    </source>
</evidence>
<gene>
    <name evidence="2" type="ORF">GJ744_001246</name>
</gene>
<proteinExistence type="predicted"/>
<feature type="domain" description="Heterokaryon incompatibility" evidence="1">
    <location>
        <begin position="115"/>
        <end position="271"/>
    </location>
</feature>
<comment type="caution">
    <text evidence="2">The sequence shown here is derived from an EMBL/GenBank/DDBJ whole genome shotgun (WGS) entry which is preliminary data.</text>
</comment>
<dbReference type="Proteomes" id="UP000606974">
    <property type="component" value="Unassembled WGS sequence"/>
</dbReference>
<evidence type="ECO:0000259" key="1">
    <source>
        <dbReference type="Pfam" id="PF06985"/>
    </source>
</evidence>
<dbReference type="PANTHER" id="PTHR33112">
    <property type="entry name" value="DOMAIN PROTEIN, PUTATIVE-RELATED"/>
    <property type="match status" value="1"/>
</dbReference>
<dbReference type="Pfam" id="PF06985">
    <property type="entry name" value="HET"/>
    <property type="match status" value="1"/>
</dbReference>
<accession>A0A8H7E3E8</accession>
<organism evidence="2 3">
    <name type="scientific">Endocarpon pusillum</name>
    <dbReference type="NCBI Taxonomy" id="364733"/>
    <lineage>
        <taxon>Eukaryota</taxon>
        <taxon>Fungi</taxon>
        <taxon>Dikarya</taxon>
        <taxon>Ascomycota</taxon>
        <taxon>Pezizomycotina</taxon>
        <taxon>Eurotiomycetes</taxon>
        <taxon>Chaetothyriomycetidae</taxon>
        <taxon>Verrucariales</taxon>
        <taxon>Verrucariaceae</taxon>
        <taxon>Endocarpon</taxon>
    </lineage>
</organism>
<dbReference type="EMBL" id="JAACFV010000118">
    <property type="protein sequence ID" value="KAF7505106.1"/>
    <property type="molecule type" value="Genomic_DNA"/>
</dbReference>